<keyword evidence="5" id="KW-1185">Reference proteome</keyword>
<gene>
    <name evidence="3" type="ORF">PT85_08335</name>
    <name evidence="4" type="ORF">SAMN05421672_11717</name>
</gene>
<reference evidence="3 5" key="1">
    <citation type="submission" date="2014-11" db="EMBL/GenBank/DDBJ databases">
        <title>Genome sequence of Pseudomonas tuomuerensis JCM 14085.</title>
        <authorList>
            <person name="Shin S.-K."/>
            <person name="Yi H."/>
        </authorList>
    </citation>
    <scope>NUCLEOTIDE SEQUENCE [LARGE SCALE GENOMIC DNA]</scope>
    <source>
        <strain evidence="3 5">JCM 14085</strain>
    </source>
</reference>
<dbReference type="PATRIC" id="fig|706570.3.peg.1740"/>
<name>A0A0B2D418_9PSED</name>
<accession>A0A0B3C0E1</accession>
<feature type="coiled-coil region" evidence="1">
    <location>
        <begin position="35"/>
        <end position="62"/>
    </location>
</feature>
<dbReference type="AlphaFoldDB" id="A0A0B2D418"/>
<keyword evidence="2" id="KW-0732">Signal</keyword>
<feature type="chain" id="PRO_5015034486" evidence="2">
    <location>
        <begin position="21"/>
        <end position="86"/>
    </location>
</feature>
<dbReference type="EMBL" id="JTAK01000003">
    <property type="protein sequence ID" value="KHO65032.1"/>
    <property type="molecule type" value="Genomic_DNA"/>
</dbReference>
<evidence type="ECO:0000313" key="4">
    <source>
        <dbReference type="EMBL" id="SIR21776.1"/>
    </source>
</evidence>
<dbReference type="Proteomes" id="UP000186079">
    <property type="component" value="Unassembled WGS sequence"/>
</dbReference>
<dbReference type="Proteomes" id="UP000030980">
    <property type="component" value="Unassembled WGS sequence"/>
</dbReference>
<evidence type="ECO:0000313" key="3">
    <source>
        <dbReference type="EMBL" id="KHO65032.1"/>
    </source>
</evidence>
<dbReference type="RefSeq" id="WP_027591490.1">
    <property type="nucleotide sequence ID" value="NZ_FMUP01000006.1"/>
</dbReference>
<evidence type="ECO:0000313" key="6">
    <source>
        <dbReference type="Proteomes" id="UP000186079"/>
    </source>
</evidence>
<accession>A0A0B2D418</accession>
<protein>
    <submittedName>
        <fullName evidence="3">Uncharacterized protein</fullName>
    </submittedName>
</protein>
<evidence type="ECO:0000256" key="1">
    <source>
        <dbReference type="SAM" id="Coils"/>
    </source>
</evidence>
<feature type="signal peptide" evidence="2">
    <location>
        <begin position="1"/>
        <end position="20"/>
    </location>
</feature>
<keyword evidence="1" id="KW-0175">Coiled coil</keyword>
<proteinExistence type="predicted"/>
<dbReference type="EMBL" id="FTMC01000017">
    <property type="protein sequence ID" value="SIR21776.1"/>
    <property type="molecule type" value="Genomic_DNA"/>
</dbReference>
<reference evidence="4 6" key="2">
    <citation type="submission" date="2017-01" db="EMBL/GenBank/DDBJ databases">
        <authorList>
            <person name="Mah S.A."/>
            <person name="Swanson W.J."/>
            <person name="Moy G.W."/>
            <person name="Vacquier V.D."/>
        </authorList>
    </citation>
    <scope>NUCLEOTIDE SEQUENCE [LARGE SCALE GENOMIC DNA]</scope>
    <source>
        <strain evidence="4 6">ATCC 29606</strain>
    </source>
</reference>
<dbReference type="STRING" id="706570.PT85_08335"/>
<evidence type="ECO:0000313" key="5">
    <source>
        <dbReference type="Proteomes" id="UP000030980"/>
    </source>
</evidence>
<sequence>MKSPALFISAALLFAPAAFAADNQCEARLDQLDEAMDQRELTDAEEDQIDKLRDEAEEYKDADRMSECLSTVDQAMQMLNSAPMKE</sequence>
<organism evidence="3 5">
    <name type="scientific">Pseudomonas flexibilis</name>
    <dbReference type="NCBI Taxonomy" id="706570"/>
    <lineage>
        <taxon>Bacteria</taxon>
        <taxon>Pseudomonadati</taxon>
        <taxon>Pseudomonadota</taxon>
        <taxon>Gammaproteobacteria</taxon>
        <taxon>Pseudomonadales</taxon>
        <taxon>Pseudomonadaceae</taxon>
        <taxon>Pseudomonas</taxon>
    </lineage>
</organism>
<evidence type="ECO:0000256" key="2">
    <source>
        <dbReference type="SAM" id="SignalP"/>
    </source>
</evidence>